<dbReference type="PROSITE" id="PS51257">
    <property type="entry name" value="PROKAR_LIPOPROTEIN"/>
    <property type="match status" value="1"/>
</dbReference>
<evidence type="ECO:0000313" key="4">
    <source>
        <dbReference type="Proteomes" id="UP000266206"/>
    </source>
</evidence>
<dbReference type="RefSeq" id="WP_114421885.1">
    <property type="nucleotide sequence ID" value="NZ_CP170494.1"/>
</dbReference>
<reference evidence="4 5" key="1">
    <citation type="submission" date="2017-08" db="EMBL/GenBank/DDBJ databases">
        <title>Pusillimonas indicus sp. nov., a member of the family Alcaligenaceae isolated from surface seawater.</title>
        <authorList>
            <person name="Li J."/>
        </authorList>
    </citation>
    <scope>NUCLEOTIDE SEQUENCE [LARGE SCALE GENOMIC DNA]</scope>
    <source>
        <strain evidence="2 5">17-4A</strain>
        <strain evidence="3 4">L52-1-41</strain>
    </source>
</reference>
<keyword evidence="1" id="KW-0732">Signal</keyword>
<proteinExistence type="predicted"/>
<evidence type="ECO:0000256" key="1">
    <source>
        <dbReference type="SAM" id="SignalP"/>
    </source>
</evidence>
<name>A0A3A1YSF8_9BURK</name>
<evidence type="ECO:0000313" key="5">
    <source>
        <dbReference type="Proteomes" id="UP000266483"/>
    </source>
</evidence>
<keyword evidence="5" id="KW-1185">Reference proteome</keyword>
<dbReference type="AlphaFoldDB" id="A0A3A1YSF8"/>
<dbReference type="Proteomes" id="UP000266483">
    <property type="component" value="Unassembled WGS sequence"/>
</dbReference>
<evidence type="ECO:0000313" key="2">
    <source>
        <dbReference type="EMBL" id="RII82640.1"/>
    </source>
</evidence>
<comment type="caution">
    <text evidence="3">The sequence shown here is derived from an EMBL/GenBank/DDBJ whole genome shotgun (WGS) entry which is preliminary data.</text>
</comment>
<evidence type="ECO:0000313" key="3">
    <source>
        <dbReference type="EMBL" id="RIY40189.1"/>
    </source>
</evidence>
<sequence length="136" mass="15294">MMKKFVALLGFLALAGCAADNKGFSFDVIEDPLYLRAERKLEQDFVQIQRAVFKHQAACNAEVQFSRDELYPANARVTKPFRPGATNSSEMVVLSLARMTSGLTRGRVYSYYATTNNQVQEMFDIVLNPEKCPVSE</sequence>
<dbReference type="EMBL" id="NQYH01000010">
    <property type="protein sequence ID" value="RIY40189.1"/>
    <property type="molecule type" value="Genomic_DNA"/>
</dbReference>
<dbReference type="EMBL" id="NQOU01000003">
    <property type="protein sequence ID" value="RII82640.1"/>
    <property type="molecule type" value="Genomic_DNA"/>
</dbReference>
<accession>A0A3A1YSF8</accession>
<feature type="signal peptide" evidence="1">
    <location>
        <begin position="1"/>
        <end position="18"/>
    </location>
</feature>
<feature type="chain" id="PRO_5017427587" description="Lipoprotein" evidence="1">
    <location>
        <begin position="19"/>
        <end position="136"/>
    </location>
</feature>
<protein>
    <recommendedName>
        <fullName evidence="6">Lipoprotein</fullName>
    </recommendedName>
</protein>
<gene>
    <name evidence="2" type="ORF">CJO09_08555</name>
    <name evidence="3" type="ORF">CJP73_11230</name>
</gene>
<organism evidence="3 4">
    <name type="scientific">Neopusillimonas maritima</name>
    <dbReference type="NCBI Taxonomy" id="2026239"/>
    <lineage>
        <taxon>Bacteria</taxon>
        <taxon>Pseudomonadati</taxon>
        <taxon>Pseudomonadota</taxon>
        <taxon>Betaproteobacteria</taxon>
        <taxon>Burkholderiales</taxon>
        <taxon>Alcaligenaceae</taxon>
        <taxon>Neopusillimonas</taxon>
    </lineage>
</organism>
<evidence type="ECO:0008006" key="6">
    <source>
        <dbReference type="Google" id="ProtNLM"/>
    </source>
</evidence>
<dbReference type="Proteomes" id="UP000266206">
    <property type="component" value="Unassembled WGS sequence"/>
</dbReference>